<reference evidence="1" key="2">
    <citation type="submission" date="2012-05" db="EMBL/GenBank/DDBJ databases">
        <title>Annotation of the Genome Sequence of Fusarium oxysporum f. sp. melonis 26406.</title>
        <authorList>
            <consortium name="The Broad Institute Genomics Platform"/>
            <person name="Ma L.-J."/>
            <person name="Corby-Kistler H."/>
            <person name="Broz K."/>
            <person name="Gale L.R."/>
            <person name="Jonkers W."/>
            <person name="O'Donnell K."/>
            <person name="Ploetz R."/>
            <person name="Steinberg C."/>
            <person name="Schwartz D.C."/>
            <person name="VanEtten H."/>
            <person name="Zhou S."/>
            <person name="Young S.K."/>
            <person name="Zeng Q."/>
            <person name="Gargeya S."/>
            <person name="Fitzgerald M."/>
            <person name="Abouelleil A."/>
            <person name="Alvarado L."/>
            <person name="Chapman S.B."/>
            <person name="Gainer-Dewar J."/>
            <person name="Goldberg J."/>
            <person name="Griggs A."/>
            <person name="Gujja S."/>
            <person name="Hansen M."/>
            <person name="Howarth C."/>
            <person name="Imamovic A."/>
            <person name="Ireland A."/>
            <person name="Larimer J."/>
            <person name="McCowan C."/>
            <person name="Murphy C."/>
            <person name="Pearson M."/>
            <person name="Poon T.W."/>
            <person name="Priest M."/>
            <person name="Roberts A."/>
            <person name="Saif S."/>
            <person name="Shea T."/>
            <person name="Sykes S."/>
            <person name="Wortman J."/>
            <person name="Nusbaum C."/>
            <person name="Birren B."/>
        </authorList>
    </citation>
    <scope>NUCLEOTIDE SEQUENCE</scope>
    <source>
        <strain evidence="1">26406</strain>
    </source>
</reference>
<dbReference type="EMBL" id="JH659357">
    <property type="protein sequence ID" value="EXK26587.1"/>
    <property type="molecule type" value="Genomic_DNA"/>
</dbReference>
<evidence type="ECO:0000313" key="1">
    <source>
        <dbReference type="EMBL" id="EXK26587.1"/>
    </source>
</evidence>
<dbReference type="Proteomes" id="UP000030703">
    <property type="component" value="Unassembled WGS sequence"/>
</dbReference>
<organism evidence="1">
    <name type="scientific">Fusarium oxysporum f. sp. melonis 26406</name>
    <dbReference type="NCBI Taxonomy" id="1089452"/>
    <lineage>
        <taxon>Eukaryota</taxon>
        <taxon>Fungi</taxon>
        <taxon>Dikarya</taxon>
        <taxon>Ascomycota</taxon>
        <taxon>Pezizomycotina</taxon>
        <taxon>Sordariomycetes</taxon>
        <taxon>Hypocreomycetidae</taxon>
        <taxon>Hypocreales</taxon>
        <taxon>Nectriaceae</taxon>
        <taxon>Fusarium</taxon>
        <taxon>Fusarium oxysporum species complex</taxon>
    </lineage>
</organism>
<proteinExistence type="predicted"/>
<name>W9ZDG3_FUSOX</name>
<dbReference type="HOGENOM" id="CLU_1555331_0_0_1"/>
<dbReference type="AlphaFoldDB" id="W9ZDG3"/>
<dbReference type="VEuPathDB" id="FungiDB:FOMG_16833"/>
<accession>W9ZDG3</accession>
<sequence>MNEAVEAYGLNSSLQEEVKGPSLYCSTSAPLEVKPAKLRVRMNHGCVKSNNTKSQCPDRPSHERQSCLEHSWADHSAVSVFTEMVLGSIASCENRLFLNSPRLKTRLFGLFGVLDSNGWFREQLLREIQETDVKIMLLKNDATTVQNIDDLGSGLIQCIFDYRNPLRKRLMV</sequence>
<protein>
    <submittedName>
        <fullName evidence="1">Uncharacterized protein</fullName>
    </submittedName>
</protein>
<gene>
    <name evidence="1" type="ORF">FOMG_16833</name>
</gene>
<reference evidence="1" key="1">
    <citation type="submission" date="2012-04" db="EMBL/GenBank/DDBJ databases">
        <title>The Genome Sequence of Fusarium oxysporum melonis.</title>
        <authorList>
            <consortium name="The Broad Institute Genome Sequencing Platform"/>
            <person name="Ma L.-J."/>
            <person name="Gale L.R."/>
            <person name="Schwartz D.C."/>
            <person name="Zhou S."/>
            <person name="Corby-Kistler H."/>
            <person name="Young S.K."/>
            <person name="Zeng Q."/>
            <person name="Gargeya S."/>
            <person name="Fitzgerald M."/>
            <person name="Haas B."/>
            <person name="Abouelleil A."/>
            <person name="Alvarado L."/>
            <person name="Arachchi H.M."/>
            <person name="Berlin A."/>
            <person name="Brown A."/>
            <person name="Chapman S.B."/>
            <person name="Chen Z."/>
            <person name="Dunbar C."/>
            <person name="Freedman E."/>
            <person name="Gearin G."/>
            <person name="Goldberg J."/>
            <person name="Griggs A."/>
            <person name="Gujja S."/>
            <person name="Heiman D."/>
            <person name="Howarth C."/>
            <person name="Larson L."/>
            <person name="Lui A."/>
            <person name="MacDonald P.J.P."/>
            <person name="Montmayeur A."/>
            <person name="Murphy C."/>
            <person name="Neiman D."/>
            <person name="Pearson M."/>
            <person name="Priest M."/>
            <person name="Roberts A."/>
            <person name="Saif S."/>
            <person name="Shea T."/>
            <person name="Shenoy N."/>
            <person name="Sisk P."/>
            <person name="Stolte C."/>
            <person name="Sykes S."/>
            <person name="Wortman J."/>
            <person name="Nusbaum C."/>
            <person name="Birren B."/>
        </authorList>
    </citation>
    <scope>NUCLEOTIDE SEQUENCE</scope>
    <source>
        <strain evidence="1">26406</strain>
    </source>
</reference>